<proteinExistence type="predicted"/>
<sequence>MKNNLLHITNGDFTTSKLESLNIPGKIFTWREMLCEGKTTTDVGTEDFWKSRFDFLSSTYKVTKQRFIDLTLKEFRSLCQQKTQDEIVLWFEYDLFCQINMLAILSWIKKHRKEAKISLICSGKESNYNELKGLSELKDEELKEFFLKRKELSKDDIEYADYIWQLYCSDSPLKLQNLPPSSTFQYLDKALDAHLKRFPTIKNGLNEIENTILDTVFTKNPNNEKALINFLLSNQNLYGFGDIQYKVKIEELKKLFKSYVPFQLNDLGIDVYQKKQNFYPSIRNDYSYLGGSLKYNYLYNEIDGKILKL</sequence>
<protein>
    <submittedName>
        <fullName evidence="1">DUF1835 domain-containing protein</fullName>
    </submittedName>
</protein>
<accession>A0ABW3HY42</accession>
<gene>
    <name evidence="1" type="ORF">ACFQ1O_00220</name>
</gene>
<organism evidence="1 2">
    <name type="scientific">Pseudofulvibacter geojedonensis</name>
    <dbReference type="NCBI Taxonomy" id="1123758"/>
    <lineage>
        <taxon>Bacteria</taxon>
        <taxon>Pseudomonadati</taxon>
        <taxon>Bacteroidota</taxon>
        <taxon>Flavobacteriia</taxon>
        <taxon>Flavobacteriales</taxon>
        <taxon>Flavobacteriaceae</taxon>
        <taxon>Pseudofulvibacter</taxon>
    </lineage>
</organism>
<dbReference type="RefSeq" id="WP_377712074.1">
    <property type="nucleotide sequence ID" value="NZ_JBHTJM010000001.1"/>
</dbReference>
<comment type="caution">
    <text evidence="1">The sequence shown here is derived from an EMBL/GenBank/DDBJ whole genome shotgun (WGS) entry which is preliminary data.</text>
</comment>
<dbReference type="Proteomes" id="UP001596997">
    <property type="component" value="Unassembled WGS sequence"/>
</dbReference>
<name>A0ABW3HY42_9FLAO</name>
<keyword evidence="2" id="KW-1185">Reference proteome</keyword>
<dbReference type="EMBL" id="JBHTJM010000001">
    <property type="protein sequence ID" value="MFD0962423.1"/>
    <property type="molecule type" value="Genomic_DNA"/>
</dbReference>
<evidence type="ECO:0000313" key="2">
    <source>
        <dbReference type="Proteomes" id="UP001596997"/>
    </source>
</evidence>
<reference evidence="2" key="1">
    <citation type="journal article" date="2019" name="Int. J. Syst. Evol. Microbiol.">
        <title>The Global Catalogue of Microorganisms (GCM) 10K type strain sequencing project: providing services to taxonomists for standard genome sequencing and annotation.</title>
        <authorList>
            <consortium name="The Broad Institute Genomics Platform"/>
            <consortium name="The Broad Institute Genome Sequencing Center for Infectious Disease"/>
            <person name="Wu L."/>
            <person name="Ma J."/>
        </authorList>
    </citation>
    <scope>NUCLEOTIDE SEQUENCE [LARGE SCALE GENOMIC DNA]</scope>
    <source>
        <strain evidence="2">CCUG 62114</strain>
    </source>
</reference>
<evidence type="ECO:0000313" key="1">
    <source>
        <dbReference type="EMBL" id="MFD0962423.1"/>
    </source>
</evidence>